<organism evidence="2 3">
    <name type="scientific">Rhodotorula toruloides</name>
    <name type="common">Yeast</name>
    <name type="synonym">Rhodosporidium toruloides</name>
    <dbReference type="NCBI Taxonomy" id="5286"/>
    <lineage>
        <taxon>Eukaryota</taxon>
        <taxon>Fungi</taxon>
        <taxon>Dikarya</taxon>
        <taxon>Basidiomycota</taxon>
        <taxon>Pucciniomycotina</taxon>
        <taxon>Microbotryomycetes</taxon>
        <taxon>Sporidiobolales</taxon>
        <taxon>Sporidiobolaceae</taxon>
        <taxon>Rhodotorula</taxon>
    </lineage>
</organism>
<gene>
    <name evidence="2" type="ORF">AAT19DRAFT_11337</name>
</gene>
<comment type="caution">
    <text evidence="2">The sequence shown here is derived from an EMBL/GenBank/DDBJ whole genome shotgun (WGS) entry which is preliminary data.</text>
</comment>
<evidence type="ECO:0000313" key="3">
    <source>
        <dbReference type="Proteomes" id="UP000239560"/>
    </source>
</evidence>
<evidence type="ECO:0000256" key="1">
    <source>
        <dbReference type="SAM" id="MobiDB-lite"/>
    </source>
</evidence>
<name>A0A2S9ZXU6_RHOTO</name>
<dbReference type="EMBL" id="LCTV02000015">
    <property type="protein sequence ID" value="PRQ70588.1"/>
    <property type="molecule type" value="Genomic_DNA"/>
</dbReference>
<sequence>MIANRCSRGEETATVSLDNLSLLPLALLRTARAAGTVLVAPAHTRIDLSSLTFLHAFPRRSSPTNRLANFIGQPARDSIPRPRQARSGRTGQRNAA</sequence>
<feature type="compositionally biased region" description="Polar residues" evidence="1">
    <location>
        <begin position="87"/>
        <end position="96"/>
    </location>
</feature>
<accession>A0A2S9ZXU6</accession>
<reference evidence="2 3" key="1">
    <citation type="journal article" date="2018" name="Elife">
        <title>Functional genomics of lipid metabolism in the oleaginous yeast Rhodosporidium toruloides.</title>
        <authorList>
            <person name="Coradetti S.T."/>
            <person name="Pinel D."/>
            <person name="Geiselman G."/>
            <person name="Ito M."/>
            <person name="Mondo S."/>
            <person name="Reilly M.C."/>
            <person name="Cheng Y.F."/>
            <person name="Bauer S."/>
            <person name="Grigoriev I."/>
            <person name="Gladden J.M."/>
            <person name="Simmons B.A."/>
            <person name="Brem R."/>
            <person name="Arkin A.P."/>
            <person name="Skerker J.M."/>
        </authorList>
    </citation>
    <scope>NUCLEOTIDE SEQUENCE [LARGE SCALE GENOMIC DNA]</scope>
    <source>
        <strain evidence="2 3">NBRC 0880</strain>
    </source>
</reference>
<protein>
    <submittedName>
        <fullName evidence="2">Uncharacterized protein</fullName>
    </submittedName>
</protein>
<dbReference type="Proteomes" id="UP000239560">
    <property type="component" value="Unassembled WGS sequence"/>
</dbReference>
<proteinExistence type="predicted"/>
<feature type="region of interest" description="Disordered" evidence="1">
    <location>
        <begin position="65"/>
        <end position="96"/>
    </location>
</feature>
<dbReference type="AlphaFoldDB" id="A0A2S9ZXU6"/>
<evidence type="ECO:0000313" key="2">
    <source>
        <dbReference type="EMBL" id="PRQ70588.1"/>
    </source>
</evidence>